<dbReference type="InterPro" id="IPR013762">
    <property type="entry name" value="Integrase-like_cat_sf"/>
</dbReference>
<dbReference type="EMBL" id="JARBJD010000004">
    <property type="protein sequence ID" value="KAK2963900.1"/>
    <property type="molecule type" value="Genomic_DNA"/>
</dbReference>
<feature type="compositionally biased region" description="Basic and acidic residues" evidence="2">
    <location>
        <begin position="155"/>
        <end position="166"/>
    </location>
</feature>
<keyword evidence="4" id="KW-1185">Reference proteome</keyword>
<dbReference type="Gene3D" id="1.10.443.10">
    <property type="entry name" value="Intergrase catalytic core"/>
    <property type="match status" value="1"/>
</dbReference>
<name>A0ABQ9YJH0_9EUKA</name>
<feature type="region of interest" description="Disordered" evidence="2">
    <location>
        <begin position="146"/>
        <end position="166"/>
    </location>
</feature>
<dbReference type="SUPFAM" id="SSF56349">
    <property type="entry name" value="DNA breaking-rejoining enzymes"/>
    <property type="match status" value="1"/>
</dbReference>
<keyword evidence="1" id="KW-0233">DNA recombination</keyword>
<evidence type="ECO:0008006" key="5">
    <source>
        <dbReference type="Google" id="ProtNLM"/>
    </source>
</evidence>
<reference evidence="3 4" key="1">
    <citation type="journal article" date="2022" name="bioRxiv">
        <title>Genomics of Preaxostyla Flagellates Illuminates Evolutionary Transitions and the Path Towards Mitochondrial Loss.</title>
        <authorList>
            <person name="Novak L.V.F."/>
            <person name="Treitli S.C."/>
            <person name="Pyrih J."/>
            <person name="Halakuc P."/>
            <person name="Pipaliya S.V."/>
            <person name="Vacek V."/>
            <person name="Brzon O."/>
            <person name="Soukal P."/>
            <person name="Eme L."/>
            <person name="Dacks J.B."/>
            <person name="Karnkowska A."/>
            <person name="Elias M."/>
            <person name="Hampl V."/>
        </authorList>
    </citation>
    <scope>NUCLEOTIDE SEQUENCE [LARGE SCALE GENOMIC DNA]</scope>
    <source>
        <strain evidence="3">NAU3</strain>
        <tissue evidence="3">Gut</tissue>
    </source>
</reference>
<evidence type="ECO:0000313" key="3">
    <source>
        <dbReference type="EMBL" id="KAK2963900.1"/>
    </source>
</evidence>
<evidence type="ECO:0000256" key="1">
    <source>
        <dbReference type="ARBA" id="ARBA00023172"/>
    </source>
</evidence>
<gene>
    <name evidence="3" type="ORF">BLNAU_977</name>
</gene>
<evidence type="ECO:0000313" key="4">
    <source>
        <dbReference type="Proteomes" id="UP001281761"/>
    </source>
</evidence>
<evidence type="ECO:0000256" key="2">
    <source>
        <dbReference type="SAM" id="MobiDB-lite"/>
    </source>
</evidence>
<organism evidence="3 4">
    <name type="scientific">Blattamonas nauphoetae</name>
    <dbReference type="NCBI Taxonomy" id="2049346"/>
    <lineage>
        <taxon>Eukaryota</taxon>
        <taxon>Metamonada</taxon>
        <taxon>Preaxostyla</taxon>
        <taxon>Oxymonadida</taxon>
        <taxon>Blattamonas</taxon>
    </lineage>
</organism>
<sequence>MRARYVRDEGGSTISPFVALRNHWEFSKRWREANSFMRNVDQSAVWISFTTGRRLTQAQVAMEVQRALATAKVPREYRPYSIKHAAASYLDQVARADHKQIKGWAGWRKDSTMIETTYSQPIVHGGEVEDHVKRWWQSLRAISGYPGHDSEEEDARAGTERGGRGF</sequence>
<protein>
    <recommendedName>
        <fullName evidence="5">Tyr recombinase domain-containing protein</fullName>
    </recommendedName>
</protein>
<dbReference type="InterPro" id="IPR011010">
    <property type="entry name" value="DNA_brk_join_enz"/>
</dbReference>
<dbReference type="Proteomes" id="UP001281761">
    <property type="component" value="Unassembled WGS sequence"/>
</dbReference>
<proteinExistence type="predicted"/>
<comment type="caution">
    <text evidence="3">The sequence shown here is derived from an EMBL/GenBank/DDBJ whole genome shotgun (WGS) entry which is preliminary data.</text>
</comment>
<accession>A0ABQ9YJH0</accession>